<dbReference type="InterPro" id="IPR058625">
    <property type="entry name" value="MdtA-like_BSH"/>
</dbReference>
<gene>
    <name evidence="7" type="ORF">SAJA_07300</name>
</gene>
<protein>
    <submittedName>
        <fullName evidence="7">DSBA oxidoreductase</fullName>
    </submittedName>
</protein>
<keyword evidence="2" id="KW-0175">Coiled coil</keyword>
<evidence type="ECO:0000256" key="4">
    <source>
        <dbReference type="SAM" id="Phobius"/>
    </source>
</evidence>
<dbReference type="Pfam" id="PF25917">
    <property type="entry name" value="BSH_RND"/>
    <property type="match status" value="1"/>
</dbReference>
<evidence type="ECO:0000256" key="2">
    <source>
        <dbReference type="SAM" id="Coils"/>
    </source>
</evidence>
<dbReference type="EMBL" id="AYKG01000019">
    <property type="protein sequence ID" value="ROO28757.1"/>
    <property type="molecule type" value="Genomic_DNA"/>
</dbReference>
<feature type="region of interest" description="Disordered" evidence="3">
    <location>
        <begin position="153"/>
        <end position="176"/>
    </location>
</feature>
<dbReference type="PANTHER" id="PTHR30386">
    <property type="entry name" value="MEMBRANE FUSION SUBUNIT OF EMRAB-TOLC MULTIDRUG EFFLUX PUMP"/>
    <property type="match status" value="1"/>
</dbReference>
<evidence type="ECO:0000256" key="1">
    <source>
        <dbReference type="ARBA" id="ARBA00009477"/>
    </source>
</evidence>
<evidence type="ECO:0000259" key="6">
    <source>
        <dbReference type="Pfam" id="PF25954"/>
    </source>
</evidence>
<organism evidence="7 8">
    <name type="scientific">Salinisphaera japonica YTM-1</name>
    <dbReference type="NCBI Taxonomy" id="1209778"/>
    <lineage>
        <taxon>Bacteria</taxon>
        <taxon>Pseudomonadati</taxon>
        <taxon>Pseudomonadota</taxon>
        <taxon>Gammaproteobacteria</taxon>
        <taxon>Salinisphaerales</taxon>
        <taxon>Salinisphaeraceae</taxon>
        <taxon>Salinisphaera</taxon>
    </lineage>
</organism>
<feature type="transmembrane region" description="Helical" evidence="4">
    <location>
        <begin position="14"/>
        <end position="36"/>
    </location>
</feature>
<comment type="caution">
    <text evidence="7">The sequence shown here is derived from an EMBL/GenBank/DDBJ whole genome shotgun (WGS) entry which is preliminary data.</text>
</comment>
<feature type="domain" description="CusB-like beta-barrel" evidence="6">
    <location>
        <begin position="257"/>
        <end position="299"/>
    </location>
</feature>
<dbReference type="SUPFAM" id="SSF111369">
    <property type="entry name" value="HlyD-like secretion proteins"/>
    <property type="match status" value="2"/>
</dbReference>
<proteinExistence type="inferred from homology"/>
<evidence type="ECO:0000259" key="5">
    <source>
        <dbReference type="Pfam" id="PF25917"/>
    </source>
</evidence>
<feature type="domain" description="Multidrug resistance protein MdtA-like barrel-sandwich hybrid" evidence="5">
    <location>
        <begin position="57"/>
        <end position="252"/>
    </location>
</feature>
<dbReference type="Gene3D" id="2.40.30.170">
    <property type="match status" value="1"/>
</dbReference>
<accession>A0A423PT27</accession>
<name>A0A423PT27_9GAMM</name>
<feature type="compositionally biased region" description="Basic and acidic residues" evidence="3">
    <location>
        <begin position="159"/>
        <end position="171"/>
    </location>
</feature>
<feature type="coiled-coil region" evidence="2">
    <location>
        <begin position="176"/>
        <end position="217"/>
    </location>
</feature>
<dbReference type="Pfam" id="PF25954">
    <property type="entry name" value="Beta-barrel_RND_2"/>
    <property type="match status" value="1"/>
</dbReference>
<dbReference type="PANTHER" id="PTHR30386:SF24">
    <property type="entry name" value="MULTIDRUG RESISTANCE EFFLUX PUMP"/>
    <property type="match status" value="1"/>
</dbReference>
<keyword evidence="4" id="KW-0812">Transmembrane</keyword>
<dbReference type="Gene3D" id="1.10.287.470">
    <property type="entry name" value="Helix hairpin bin"/>
    <property type="match status" value="1"/>
</dbReference>
<dbReference type="GO" id="GO:0055085">
    <property type="term" value="P:transmembrane transport"/>
    <property type="evidence" value="ECO:0007669"/>
    <property type="project" value="InterPro"/>
</dbReference>
<dbReference type="RefSeq" id="WP_221180156.1">
    <property type="nucleotide sequence ID" value="NZ_AYKG01000019.1"/>
</dbReference>
<dbReference type="InParanoid" id="A0A423PT27"/>
<evidence type="ECO:0000256" key="3">
    <source>
        <dbReference type="SAM" id="MobiDB-lite"/>
    </source>
</evidence>
<evidence type="ECO:0000313" key="8">
    <source>
        <dbReference type="Proteomes" id="UP000285310"/>
    </source>
</evidence>
<dbReference type="InterPro" id="IPR050739">
    <property type="entry name" value="MFP"/>
</dbReference>
<comment type="similarity">
    <text evidence="1">Belongs to the membrane fusion protein (MFP) (TC 8.A.1) family.</text>
</comment>
<feature type="region of interest" description="Disordered" evidence="3">
    <location>
        <begin position="357"/>
        <end position="380"/>
    </location>
</feature>
<evidence type="ECO:0000313" key="7">
    <source>
        <dbReference type="EMBL" id="ROO28757.1"/>
    </source>
</evidence>
<dbReference type="FunCoup" id="A0A423PT27">
    <property type="interactions" value="176"/>
</dbReference>
<reference evidence="7 8" key="1">
    <citation type="submission" date="2013-10" db="EMBL/GenBank/DDBJ databases">
        <title>Salinisphaera japonica YTM-1 Genome Sequencing.</title>
        <authorList>
            <person name="Lai Q."/>
            <person name="Li C."/>
            <person name="Shao Z."/>
        </authorList>
    </citation>
    <scope>NUCLEOTIDE SEQUENCE [LARGE SCALE GENOMIC DNA]</scope>
    <source>
        <strain evidence="7 8">YTM-1</strain>
    </source>
</reference>
<keyword evidence="4" id="KW-0472">Membrane</keyword>
<dbReference type="Gene3D" id="2.40.50.100">
    <property type="match status" value="1"/>
</dbReference>
<dbReference type="Proteomes" id="UP000285310">
    <property type="component" value="Unassembled WGS sequence"/>
</dbReference>
<dbReference type="PRINTS" id="PR01490">
    <property type="entry name" value="RTXTOXIND"/>
</dbReference>
<sequence>MADDSETPQKSRSLGWYVMIGVIALILVVGIAAALWQTFVPDADIWTNDAQIEAHYVTIAPRVSGQIAQVLVADNEVVEKGQPLVRLDARPYETAVAEAKAQTGTARAHVDELGAEIERQPALIDQARAVVKRDKASADFAARNAQRYRELARANGISEEQRQRQESDSRSADGQLAADQADLDATKSQLKVLKAQKQQAEAQLAVAQAQLADARLNLSYTTIVAPKAGVVGERAARPGAWVDPGTALMAVVPLQNIYVQANYRETELTHVRPGQRVSIHVDAFPDAPLTGHVDSLAPATGVTFSPIAPDNATGNFTKVVQRLPIKITIDPGQGAIARLKQGLSVETTIHTDLTDVDSNLGVHGQPTDRAGLEAARSGAD</sequence>
<dbReference type="InterPro" id="IPR058792">
    <property type="entry name" value="Beta-barrel_RND_2"/>
</dbReference>
<dbReference type="AlphaFoldDB" id="A0A423PT27"/>
<keyword evidence="8" id="KW-1185">Reference proteome</keyword>
<keyword evidence="4" id="KW-1133">Transmembrane helix</keyword>